<accession>A0A4Y6PVN6</accession>
<keyword evidence="3" id="KW-1185">Reference proteome</keyword>
<dbReference type="EMBL" id="CP041186">
    <property type="protein sequence ID" value="QDG52303.1"/>
    <property type="molecule type" value="Genomic_DNA"/>
</dbReference>
<feature type="transmembrane region" description="Helical" evidence="1">
    <location>
        <begin position="228"/>
        <end position="249"/>
    </location>
</feature>
<name>A0A4Y6PVN6_PERCE</name>
<keyword evidence="1" id="KW-0812">Transmembrane</keyword>
<organism evidence="2 3">
    <name type="scientific">Persicimonas caeni</name>
    <dbReference type="NCBI Taxonomy" id="2292766"/>
    <lineage>
        <taxon>Bacteria</taxon>
        <taxon>Deltaproteobacteria</taxon>
        <taxon>Bradymonadales</taxon>
        <taxon>Bradymonadaceae</taxon>
        <taxon>Persicimonas</taxon>
    </lineage>
</organism>
<dbReference type="OrthoDB" id="1496138at2"/>
<sequence>MSTKTQRNKPDNFGRDLMRLRAPHGWTGGQYSVYRAILGVYLCVHFVHLIPWGAEMFSNEGVLADAATSPLAFVFPNVLSFFDPPWFVTGLLVAAAVGSLAFAAGFKDRLVAVGLWYVWACLFGRNPLISNPSLAFVGWMLLLHAATPGKPFGAWDARGRTDPQGGWKLPRSYFSAAWILMAVGYTYSGYTKLISPSWQDGTALAEVLESPLARDTALREFLLGLPDVLLQAATYSTLALELFALPLALVGRLRPWLWLSLVGLHLGILSTVAFADLTVGMLTVHLLTFNPAWIGKLRDGALDHVFYDGSCGLCQRTVRFLLAEDPAEPYAFRFAPLASDAFARRLGEAAPERSVSEMPDSVIVITERGEVLERSEAILYLGKRLGGLWRVLATAASWVPRGVRDRVYDGVAAIRHKLFERPKEACPMMPPEVRGRFDW</sequence>
<dbReference type="AlphaFoldDB" id="A0A4Y6PVN6"/>
<feature type="transmembrane region" description="Helical" evidence="1">
    <location>
        <begin position="134"/>
        <end position="152"/>
    </location>
</feature>
<protein>
    <submittedName>
        <fullName evidence="2">DUF393 domain-containing protein</fullName>
    </submittedName>
</protein>
<dbReference type="Pfam" id="PF04134">
    <property type="entry name" value="DCC1-like"/>
    <property type="match status" value="1"/>
</dbReference>
<gene>
    <name evidence="2" type="ORF">FIV42_16625</name>
</gene>
<dbReference type="RefSeq" id="WP_141198775.1">
    <property type="nucleotide sequence ID" value="NZ_CP041186.1"/>
</dbReference>
<dbReference type="InterPro" id="IPR052927">
    <property type="entry name" value="DCC_oxidoreductase"/>
</dbReference>
<feature type="transmembrane region" description="Helical" evidence="1">
    <location>
        <begin position="256"/>
        <end position="275"/>
    </location>
</feature>
<evidence type="ECO:0000313" key="2">
    <source>
        <dbReference type="EMBL" id="QDG52303.1"/>
    </source>
</evidence>
<evidence type="ECO:0000313" key="3">
    <source>
        <dbReference type="Proteomes" id="UP000315995"/>
    </source>
</evidence>
<dbReference type="GO" id="GO:0015035">
    <property type="term" value="F:protein-disulfide reductase activity"/>
    <property type="evidence" value="ECO:0007669"/>
    <property type="project" value="InterPro"/>
</dbReference>
<feature type="transmembrane region" description="Helical" evidence="1">
    <location>
        <begin position="86"/>
        <end position="103"/>
    </location>
</feature>
<accession>A0A5B8Y6G6</accession>
<evidence type="ECO:0000256" key="1">
    <source>
        <dbReference type="SAM" id="Phobius"/>
    </source>
</evidence>
<reference evidence="2 3" key="1">
    <citation type="submission" date="2019-06" db="EMBL/GenBank/DDBJ databases">
        <title>Persicimonas caeni gen. nov., sp. nov., a predatory bacterium isolated from solar saltern.</title>
        <authorList>
            <person name="Wang S."/>
        </authorList>
    </citation>
    <scope>NUCLEOTIDE SEQUENCE [LARGE SCALE GENOMIC DNA]</scope>
    <source>
        <strain evidence="2 3">YN101</strain>
    </source>
</reference>
<dbReference type="PANTHER" id="PTHR33639:SF2">
    <property type="entry name" value="DUF393 DOMAIN-CONTAINING PROTEIN"/>
    <property type="match status" value="1"/>
</dbReference>
<dbReference type="Proteomes" id="UP000315995">
    <property type="component" value="Chromosome"/>
</dbReference>
<keyword evidence="1" id="KW-0472">Membrane</keyword>
<feature type="transmembrane region" description="Helical" evidence="1">
    <location>
        <begin position="33"/>
        <end position="54"/>
    </location>
</feature>
<proteinExistence type="predicted"/>
<dbReference type="PANTHER" id="PTHR33639">
    <property type="entry name" value="THIOL-DISULFIDE OXIDOREDUCTASE DCC"/>
    <property type="match status" value="1"/>
</dbReference>
<dbReference type="InterPro" id="IPR007263">
    <property type="entry name" value="DCC1-like"/>
</dbReference>
<keyword evidence="1" id="KW-1133">Transmembrane helix</keyword>